<name>A0A6I8MGW8_9CORY</name>
<dbReference type="InterPro" id="IPR019057">
    <property type="entry name" value="Restrct_endonuc_II_Eco47II"/>
</dbReference>
<dbReference type="EMBL" id="LR738855">
    <property type="protein sequence ID" value="VZH84991.1"/>
    <property type="molecule type" value="Genomic_DNA"/>
</dbReference>
<dbReference type="AlphaFoldDB" id="A0A6I8MGW8"/>
<dbReference type="GO" id="GO:0003677">
    <property type="term" value="F:DNA binding"/>
    <property type="evidence" value="ECO:0007669"/>
    <property type="project" value="InterPro"/>
</dbReference>
<keyword evidence="1" id="KW-0378">Hydrolase</keyword>
<sequence length="263" mass="29983">MLLVKFHINDSNSRGNILTNRQKNLDWIDYDRLLEITKKNFSRSLNRSRETLTDAKTEPTLNILRGYLLNMSKEEIGTIEKSVALTKTFQNAIGDFHQEVLGSAKGWRSTGTSGGVLDIMSDNPIKQAGNKKILAEVKMRYNTIKASDEKNTWDKLDQAARLHGLKDHVSYIIQIVPKKRVAYDQPWKVTGRDLREHVRCIDGTTAYYYVTGQENALKDLLLLLPDLLSEAFPGENKIEDSNNFVSNYFDLALPPRPFKINLP</sequence>
<accession>A0A6I8MGW8</accession>
<keyword evidence="1" id="KW-0255">Endonuclease</keyword>
<evidence type="ECO:0000313" key="2">
    <source>
        <dbReference type="Proteomes" id="UP000423525"/>
    </source>
</evidence>
<dbReference type="GO" id="GO:0009036">
    <property type="term" value="F:type II site-specific deoxyribonuclease activity"/>
    <property type="evidence" value="ECO:0007669"/>
    <property type="project" value="InterPro"/>
</dbReference>
<keyword evidence="1" id="KW-0540">Nuclease</keyword>
<dbReference type="Pfam" id="PF09553">
    <property type="entry name" value="RE_Eco47II"/>
    <property type="match status" value="1"/>
</dbReference>
<gene>
    <name evidence="1" type="ORF">FRC0190_00978</name>
</gene>
<dbReference type="REBASE" id="360750">
    <property type="entry name" value="Cdi190ORF977P"/>
</dbReference>
<dbReference type="KEGG" id="crf:FRC0190_00978"/>
<dbReference type="GO" id="GO:0009307">
    <property type="term" value="P:DNA restriction-modification system"/>
    <property type="evidence" value="ECO:0007669"/>
    <property type="project" value="InterPro"/>
</dbReference>
<proteinExistence type="predicted"/>
<dbReference type="Proteomes" id="UP000423525">
    <property type="component" value="Chromosome"/>
</dbReference>
<evidence type="ECO:0000313" key="1">
    <source>
        <dbReference type="EMBL" id="VZH84991.1"/>
    </source>
</evidence>
<protein>
    <submittedName>
        <fullName evidence="1">Eco47II family restriction endonuclease</fullName>
    </submittedName>
</protein>
<dbReference type="RefSeq" id="WP_155872369.1">
    <property type="nucleotide sequence ID" value="NZ_LR738855.1"/>
</dbReference>
<organism evidence="1 2">
    <name type="scientific">Corynebacterium rouxii</name>
    <dbReference type="NCBI Taxonomy" id="2719119"/>
    <lineage>
        <taxon>Bacteria</taxon>
        <taxon>Bacillati</taxon>
        <taxon>Actinomycetota</taxon>
        <taxon>Actinomycetes</taxon>
        <taxon>Mycobacteriales</taxon>
        <taxon>Corynebacteriaceae</taxon>
        <taxon>Corynebacterium</taxon>
    </lineage>
</organism>
<reference evidence="1 2" key="1">
    <citation type="submission" date="2019-11" db="EMBL/GenBank/DDBJ databases">
        <authorList>
            <person name="Brisse S."/>
        </authorList>
    </citation>
    <scope>NUCLEOTIDE SEQUENCE [LARGE SCALE GENOMIC DNA]</scope>
    <source>
        <strain evidence="1">FRC0190</strain>
    </source>
</reference>